<keyword evidence="1" id="KW-0812">Transmembrane</keyword>
<keyword evidence="3" id="KW-1185">Reference proteome</keyword>
<name>A0A2P5EXH1_TREOI</name>
<dbReference type="AlphaFoldDB" id="A0A2P5EXH1"/>
<proteinExistence type="predicted"/>
<accession>A0A2P5EXH1</accession>
<sequence>MSKIIKIKDGGLASLTAVAAAAIDANGVLYSPAKEKAATRGAYTGRAPLLVRRLRHLLAAAKLRLLLGLCIFSFAVFVTSRLSSSMGWIPHDPSSVLSSSRCESW</sequence>
<protein>
    <submittedName>
        <fullName evidence="2">Uncharacterized protein</fullName>
    </submittedName>
</protein>
<evidence type="ECO:0000256" key="1">
    <source>
        <dbReference type="SAM" id="Phobius"/>
    </source>
</evidence>
<evidence type="ECO:0000313" key="3">
    <source>
        <dbReference type="Proteomes" id="UP000237000"/>
    </source>
</evidence>
<evidence type="ECO:0000313" key="2">
    <source>
        <dbReference type="EMBL" id="PON90235.1"/>
    </source>
</evidence>
<reference evidence="3" key="1">
    <citation type="submission" date="2016-06" db="EMBL/GenBank/DDBJ databases">
        <title>Parallel loss of symbiosis genes in relatives of nitrogen-fixing non-legume Parasponia.</title>
        <authorList>
            <person name="Van Velzen R."/>
            <person name="Holmer R."/>
            <person name="Bu F."/>
            <person name="Rutten L."/>
            <person name="Van Zeijl A."/>
            <person name="Liu W."/>
            <person name="Santuari L."/>
            <person name="Cao Q."/>
            <person name="Sharma T."/>
            <person name="Shen D."/>
            <person name="Roswanjaya Y."/>
            <person name="Wardhani T."/>
            <person name="Kalhor M.S."/>
            <person name="Jansen J."/>
            <person name="Van den Hoogen J."/>
            <person name="Gungor B."/>
            <person name="Hartog M."/>
            <person name="Hontelez J."/>
            <person name="Verver J."/>
            <person name="Yang W.-C."/>
            <person name="Schijlen E."/>
            <person name="Repin R."/>
            <person name="Schilthuizen M."/>
            <person name="Schranz E."/>
            <person name="Heidstra R."/>
            <person name="Miyata K."/>
            <person name="Fedorova E."/>
            <person name="Kohlen W."/>
            <person name="Bisseling T."/>
            <person name="Smit S."/>
            <person name="Geurts R."/>
        </authorList>
    </citation>
    <scope>NUCLEOTIDE SEQUENCE [LARGE SCALE GENOMIC DNA]</scope>
    <source>
        <strain evidence="3">cv. RG33-2</strain>
    </source>
</reference>
<dbReference type="OrthoDB" id="10562467at2759"/>
<dbReference type="Proteomes" id="UP000237000">
    <property type="component" value="Unassembled WGS sequence"/>
</dbReference>
<comment type="caution">
    <text evidence="2">The sequence shown here is derived from an EMBL/GenBank/DDBJ whole genome shotgun (WGS) entry which is preliminary data.</text>
</comment>
<organism evidence="2 3">
    <name type="scientific">Trema orientale</name>
    <name type="common">Charcoal tree</name>
    <name type="synonym">Celtis orientalis</name>
    <dbReference type="NCBI Taxonomy" id="63057"/>
    <lineage>
        <taxon>Eukaryota</taxon>
        <taxon>Viridiplantae</taxon>
        <taxon>Streptophyta</taxon>
        <taxon>Embryophyta</taxon>
        <taxon>Tracheophyta</taxon>
        <taxon>Spermatophyta</taxon>
        <taxon>Magnoliopsida</taxon>
        <taxon>eudicotyledons</taxon>
        <taxon>Gunneridae</taxon>
        <taxon>Pentapetalae</taxon>
        <taxon>rosids</taxon>
        <taxon>fabids</taxon>
        <taxon>Rosales</taxon>
        <taxon>Cannabaceae</taxon>
        <taxon>Trema</taxon>
    </lineage>
</organism>
<keyword evidence="1" id="KW-0472">Membrane</keyword>
<keyword evidence="1" id="KW-1133">Transmembrane helix</keyword>
<gene>
    <name evidence="2" type="ORF">TorRG33x02_138850</name>
</gene>
<dbReference type="InParanoid" id="A0A2P5EXH1"/>
<dbReference type="EMBL" id="JXTC01000085">
    <property type="protein sequence ID" value="PON90235.1"/>
    <property type="molecule type" value="Genomic_DNA"/>
</dbReference>
<feature type="transmembrane region" description="Helical" evidence="1">
    <location>
        <begin position="57"/>
        <end position="78"/>
    </location>
</feature>